<feature type="domain" description="HicB-like antitoxin of toxin-antitoxin system" evidence="1">
    <location>
        <begin position="3"/>
        <end position="128"/>
    </location>
</feature>
<dbReference type="InterPro" id="IPR031807">
    <property type="entry name" value="HicB-like"/>
</dbReference>
<dbReference type="InterPro" id="IPR051404">
    <property type="entry name" value="TA_system_antitoxin"/>
</dbReference>
<comment type="caution">
    <text evidence="2">The sequence shown here is derived from an EMBL/GenBank/DDBJ whole genome shotgun (WGS) entry which is preliminary data.</text>
</comment>
<sequence length="139" mass="15451">MLYPIAIEKGDDQTAYGVSVPDVPECFSAGDTFEEAVINAKEALELHFEALAEQGQLPPLASSIDHFMTRPDYEGWVWALVEIDLEPFLGKASKINVTLPNLLTRKIDELVKCNPAYKSRSHFLQVAASHEFEKLQGMG</sequence>
<name>A0ABT9GM61_9GAMM</name>
<dbReference type="PANTHER" id="PTHR34504:SF2">
    <property type="entry name" value="UPF0150 PROTEIN SSL0259"/>
    <property type="match status" value="1"/>
</dbReference>
<protein>
    <submittedName>
        <fullName evidence="2">Type II toxin-antitoxin system HicB family antitoxin</fullName>
    </submittedName>
</protein>
<evidence type="ECO:0000259" key="1">
    <source>
        <dbReference type="Pfam" id="PF15919"/>
    </source>
</evidence>
<evidence type="ECO:0000313" key="2">
    <source>
        <dbReference type="EMBL" id="MDP4527771.1"/>
    </source>
</evidence>
<gene>
    <name evidence="2" type="ORF">Q3O59_01835</name>
</gene>
<dbReference type="SUPFAM" id="SSF143100">
    <property type="entry name" value="TTHA1013/TTHA0281-like"/>
    <property type="match status" value="1"/>
</dbReference>
<dbReference type="Proteomes" id="UP001236258">
    <property type="component" value="Unassembled WGS sequence"/>
</dbReference>
<reference evidence="2 3" key="1">
    <citation type="submission" date="2023-08" db="EMBL/GenBank/DDBJ databases">
        <authorList>
            <person name="Joshi A."/>
            <person name="Thite S."/>
        </authorList>
    </citation>
    <scope>NUCLEOTIDE SEQUENCE [LARGE SCALE GENOMIC DNA]</scope>
    <source>
        <strain evidence="2 3">1E1</strain>
    </source>
</reference>
<dbReference type="InterPro" id="IPR035069">
    <property type="entry name" value="TTHA1013/TTHA0281-like"/>
</dbReference>
<dbReference type="Pfam" id="PF15919">
    <property type="entry name" value="HicB_lk_antitox"/>
    <property type="match status" value="1"/>
</dbReference>
<accession>A0ABT9GM61</accession>
<keyword evidence="3" id="KW-1185">Reference proteome</keyword>
<organism evidence="2 3">
    <name type="scientific">Alkalimonas delamerensis</name>
    <dbReference type="NCBI Taxonomy" id="265981"/>
    <lineage>
        <taxon>Bacteria</taxon>
        <taxon>Pseudomonadati</taxon>
        <taxon>Pseudomonadota</taxon>
        <taxon>Gammaproteobacteria</taxon>
        <taxon>Alkalimonas</taxon>
    </lineage>
</organism>
<dbReference type="RefSeq" id="WP_305943974.1">
    <property type="nucleotide sequence ID" value="NZ_JAUZVY010000001.1"/>
</dbReference>
<dbReference type="EMBL" id="JAUZVY010000001">
    <property type="protein sequence ID" value="MDP4527771.1"/>
    <property type="molecule type" value="Genomic_DNA"/>
</dbReference>
<dbReference type="PANTHER" id="PTHR34504">
    <property type="entry name" value="ANTITOXIN HICB"/>
    <property type="match status" value="1"/>
</dbReference>
<dbReference type="Gene3D" id="3.30.160.250">
    <property type="match status" value="1"/>
</dbReference>
<proteinExistence type="predicted"/>
<evidence type="ECO:0000313" key="3">
    <source>
        <dbReference type="Proteomes" id="UP001236258"/>
    </source>
</evidence>